<dbReference type="OrthoDB" id="1798645at2"/>
<evidence type="ECO:0000313" key="1">
    <source>
        <dbReference type="EMBL" id="AFQ43676.1"/>
    </source>
</evidence>
<evidence type="ECO:0000313" key="2">
    <source>
        <dbReference type="Proteomes" id="UP000005262"/>
    </source>
</evidence>
<dbReference type="RefSeq" id="WP_014902595.1">
    <property type="nucleotide sequence ID" value="NC_018515.1"/>
</dbReference>
<reference evidence="1 2" key="1">
    <citation type="journal article" date="2012" name="J. Bacteriol.">
        <title>Complete genome sequences of Desulfosporosinus orientis DSM765T, Desulfosporosinus youngiae DSM17734T, Desulfosporosinus meridiei DSM13257T, and Desulfosporosinus acidiphilus DSM22704T.</title>
        <authorList>
            <person name="Pester M."/>
            <person name="Brambilla E."/>
            <person name="Alazard D."/>
            <person name="Rattei T."/>
            <person name="Weinmaier T."/>
            <person name="Han J."/>
            <person name="Lucas S."/>
            <person name="Lapidus A."/>
            <person name="Cheng J.F."/>
            <person name="Goodwin L."/>
            <person name="Pitluck S."/>
            <person name="Peters L."/>
            <person name="Ovchinnikova G."/>
            <person name="Teshima H."/>
            <person name="Detter J.C."/>
            <person name="Han C.S."/>
            <person name="Tapia R."/>
            <person name="Land M.L."/>
            <person name="Hauser L."/>
            <person name="Kyrpides N.C."/>
            <person name="Ivanova N.N."/>
            <person name="Pagani I."/>
            <person name="Huntmann M."/>
            <person name="Wei C.L."/>
            <person name="Davenport K.W."/>
            <person name="Daligault H."/>
            <person name="Chain P.S."/>
            <person name="Chen A."/>
            <person name="Mavromatis K."/>
            <person name="Markowitz V."/>
            <person name="Szeto E."/>
            <person name="Mikhailova N."/>
            <person name="Pati A."/>
            <person name="Wagner M."/>
            <person name="Woyke T."/>
            <person name="Ollivier B."/>
            <person name="Klenk H.P."/>
            <person name="Spring S."/>
            <person name="Loy A."/>
        </authorList>
    </citation>
    <scope>NUCLEOTIDE SEQUENCE [LARGE SCALE GENOMIC DNA]</scope>
    <source>
        <strain evidence="2">ATCC BAA-275 / DSM 13257 / NCIMB 13706 / S10</strain>
    </source>
</reference>
<dbReference type="EMBL" id="CP003629">
    <property type="protein sequence ID" value="AFQ43676.1"/>
    <property type="molecule type" value="Genomic_DNA"/>
</dbReference>
<sequence length="80" mass="9535">MNPANKSLEMLIDYEKKYCNSPKLANSQMMYWYYKVLGNSSWKNSIPEIDDWVYHYEQFLENGGDPYQLKQAGTFLGQYF</sequence>
<dbReference type="Proteomes" id="UP000005262">
    <property type="component" value="Chromosome"/>
</dbReference>
<dbReference type="AlphaFoldDB" id="J7IY95"/>
<protein>
    <submittedName>
        <fullName evidence="1">Uncharacterized protein</fullName>
    </submittedName>
</protein>
<organism evidence="1 2">
    <name type="scientific">Desulfosporosinus meridiei (strain ATCC BAA-275 / DSM 13257 / KCTC 12902 / NCIMB 13706 / S10)</name>
    <dbReference type="NCBI Taxonomy" id="768704"/>
    <lineage>
        <taxon>Bacteria</taxon>
        <taxon>Bacillati</taxon>
        <taxon>Bacillota</taxon>
        <taxon>Clostridia</taxon>
        <taxon>Eubacteriales</taxon>
        <taxon>Desulfitobacteriaceae</taxon>
        <taxon>Desulfosporosinus</taxon>
    </lineage>
</organism>
<dbReference type="KEGG" id="dmi:Desmer_1702"/>
<accession>J7IY95</accession>
<dbReference type="HOGENOM" id="CLU_2584103_0_0_9"/>
<name>J7IY95_DESMD</name>
<reference evidence="2" key="2">
    <citation type="submission" date="2012-08" db="EMBL/GenBank/DDBJ databases">
        <title>Finished genome of Desulfosporosinus meridiei DSM 13257.</title>
        <authorList>
            <person name="Huntemann M."/>
            <person name="Wei C.-L."/>
            <person name="Han J."/>
            <person name="Detter J.C."/>
            <person name="Han C."/>
            <person name="Davenport K."/>
            <person name="Daligault H."/>
            <person name="Erkkila T."/>
            <person name="Gu W."/>
            <person name="Munk A.C.C."/>
            <person name="Teshima H."/>
            <person name="Xu Y."/>
            <person name="Chain P."/>
            <person name="Tapia R."/>
            <person name="Chen A."/>
            <person name="Krypides N."/>
            <person name="Mavromatis K."/>
            <person name="Markowitz V."/>
            <person name="Szeto E."/>
            <person name="Ivanova N."/>
            <person name="Mikhailova N."/>
            <person name="Ovchinnikova G."/>
            <person name="Pagani I."/>
            <person name="Pati A."/>
            <person name="Goodwin L."/>
            <person name="Peters L."/>
            <person name="Pitluck S."/>
            <person name="Woyke T."/>
            <person name="Pester M."/>
            <person name="Spring S."/>
            <person name="Ollivier B."/>
            <person name="Rattei T."/>
            <person name="Klenk H.-P."/>
            <person name="Wagner M."/>
            <person name="Loy A."/>
        </authorList>
    </citation>
    <scope>NUCLEOTIDE SEQUENCE [LARGE SCALE GENOMIC DNA]</scope>
    <source>
        <strain evidence="2">ATCC BAA-275 / DSM 13257 / NCIMB 13706 / S10</strain>
    </source>
</reference>
<gene>
    <name evidence="1" type="ordered locus">Desmer_1702</name>
</gene>
<keyword evidence="2" id="KW-1185">Reference proteome</keyword>
<proteinExistence type="predicted"/>